<keyword evidence="8" id="KW-1185">Reference proteome</keyword>
<keyword evidence="4 5" id="KW-0472">Membrane</keyword>
<evidence type="ECO:0000256" key="1">
    <source>
        <dbReference type="ARBA" id="ARBA00004141"/>
    </source>
</evidence>
<evidence type="ECO:0000313" key="7">
    <source>
        <dbReference type="EMBL" id="SNS74546.1"/>
    </source>
</evidence>
<organism evidence="7 8">
    <name type="scientific">Belliella buryatensis</name>
    <dbReference type="NCBI Taxonomy" id="1500549"/>
    <lineage>
        <taxon>Bacteria</taxon>
        <taxon>Pseudomonadati</taxon>
        <taxon>Bacteroidota</taxon>
        <taxon>Cytophagia</taxon>
        <taxon>Cytophagales</taxon>
        <taxon>Cyclobacteriaceae</taxon>
        <taxon>Belliella</taxon>
    </lineage>
</organism>
<comment type="subcellular location">
    <subcellularLocation>
        <location evidence="1">Membrane</location>
        <topology evidence="1">Multi-pass membrane protein</topology>
    </subcellularLocation>
</comment>
<protein>
    <submittedName>
        <fullName evidence="7">DoxX protein</fullName>
    </submittedName>
</protein>
<keyword evidence="3 5" id="KW-1133">Transmembrane helix</keyword>
<evidence type="ECO:0000256" key="5">
    <source>
        <dbReference type="SAM" id="Phobius"/>
    </source>
</evidence>
<feature type="domain" description="Methylamine utilisation protein MauE" evidence="6">
    <location>
        <begin position="53"/>
        <end position="177"/>
    </location>
</feature>
<gene>
    <name evidence="7" type="ORF">SAMN06295967_12119</name>
</gene>
<evidence type="ECO:0000313" key="8">
    <source>
        <dbReference type="Proteomes" id="UP000198480"/>
    </source>
</evidence>
<name>A0A239GZA4_9BACT</name>
<feature type="transmembrane region" description="Helical" evidence="5">
    <location>
        <begin position="90"/>
        <end position="112"/>
    </location>
</feature>
<evidence type="ECO:0000256" key="3">
    <source>
        <dbReference type="ARBA" id="ARBA00022989"/>
    </source>
</evidence>
<dbReference type="RefSeq" id="WP_212668471.1">
    <property type="nucleotide sequence ID" value="NZ_FZOK01000021.1"/>
</dbReference>
<dbReference type="InterPro" id="IPR009908">
    <property type="entry name" value="Methylamine_util_MauE"/>
</dbReference>
<dbReference type="AlphaFoldDB" id="A0A239GZA4"/>
<dbReference type="GO" id="GO:0030416">
    <property type="term" value="P:methylamine metabolic process"/>
    <property type="evidence" value="ECO:0007669"/>
    <property type="project" value="InterPro"/>
</dbReference>
<reference evidence="8" key="1">
    <citation type="submission" date="2017-06" db="EMBL/GenBank/DDBJ databases">
        <authorList>
            <person name="Varghese N."/>
            <person name="Submissions S."/>
        </authorList>
    </citation>
    <scope>NUCLEOTIDE SEQUENCE [LARGE SCALE GENOMIC DNA]</scope>
    <source>
        <strain evidence="8">5C</strain>
    </source>
</reference>
<feature type="transmembrane region" description="Helical" evidence="5">
    <location>
        <begin position="162"/>
        <end position="179"/>
    </location>
</feature>
<feature type="transmembrane region" description="Helical" evidence="5">
    <location>
        <begin position="119"/>
        <end position="142"/>
    </location>
</feature>
<dbReference type="EMBL" id="FZOK01000021">
    <property type="protein sequence ID" value="SNS74546.1"/>
    <property type="molecule type" value="Genomic_DNA"/>
</dbReference>
<dbReference type="Proteomes" id="UP000198480">
    <property type="component" value="Unassembled WGS sequence"/>
</dbReference>
<sequence>MLGKEKESAFFDQGNAPQDRSRKLSKVIFKPMDRVSNHVFIKKWKGGAAQVLLQEVVAWVLALLFFYTGISKLVDWEGTVHHMYNQVFPFWVAAILVYLLPFSELMIGLLLLVPKTRSFGFLLSFFAMAVFTLYVGTVWLGFYGWVPCSCGGVISQLSWGEHLVFNLVFLGVAGIGMKFQD</sequence>
<feature type="transmembrane region" description="Helical" evidence="5">
    <location>
        <begin position="51"/>
        <end position="70"/>
    </location>
</feature>
<dbReference type="GO" id="GO:0016020">
    <property type="term" value="C:membrane"/>
    <property type="evidence" value="ECO:0007669"/>
    <property type="project" value="UniProtKB-SubCell"/>
</dbReference>
<keyword evidence="2 5" id="KW-0812">Transmembrane</keyword>
<accession>A0A239GZA4</accession>
<evidence type="ECO:0000256" key="2">
    <source>
        <dbReference type="ARBA" id="ARBA00022692"/>
    </source>
</evidence>
<dbReference type="Pfam" id="PF07291">
    <property type="entry name" value="MauE"/>
    <property type="match status" value="1"/>
</dbReference>
<proteinExistence type="predicted"/>
<evidence type="ECO:0000256" key="4">
    <source>
        <dbReference type="ARBA" id="ARBA00023136"/>
    </source>
</evidence>
<evidence type="ECO:0000259" key="6">
    <source>
        <dbReference type="Pfam" id="PF07291"/>
    </source>
</evidence>